<dbReference type="GO" id="GO:0003677">
    <property type="term" value="F:DNA binding"/>
    <property type="evidence" value="ECO:0000318"/>
    <property type="project" value="GO_Central"/>
</dbReference>
<dbReference type="KEGG" id="dpx:DAPPUDRAFT_97364"/>
<feature type="compositionally biased region" description="Low complexity" evidence="2">
    <location>
        <begin position="20"/>
        <end position="34"/>
    </location>
</feature>
<keyword evidence="3" id="KW-0812">Transmembrane</keyword>
<dbReference type="STRING" id="6669.E9FZS0"/>
<dbReference type="InParanoid" id="E9FZS0"/>
<evidence type="ECO:0000259" key="4">
    <source>
        <dbReference type="Pfam" id="PF05029"/>
    </source>
</evidence>
<dbReference type="GO" id="GO:0043111">
    <property type="term" value="P:replication fork arrest"/>
    <property type="evidence" value="ECO:0000318"/>
    <property type="project" value="GO_Central"/>
</dbReference>
<keyword evidence="6" id="KW-1185">Reference proteome</keyword>
<gene>
    <name evidence="5" type="ORF">DAPPUDRAFT_97364</name>
</gene>
<evidence type="ECO:0000256" key="3">
    <source>
        <dbReference type="SAM" id="Phobius"/>
    </source>
</evidence>
<feature type="compositionally biased region" description="Polar residues" evidence="2">
    <location>
        <begin position="51"/>
        <end position="70"/>
    </location>
</feature>
<feature type="compositionally biased region" description="Polar residues" evidence="2">
    <location>
        <begin position="1"/>
        <end position="11"/>
    </location>
</feature>
<dbReference type="GO" id="GO:0000076">
    <property type="term" value="P:DNA replication checkpoint signaling"/>
    <property type="evidence" value="ECO:0000318"/>
    <property type="project" value="GO_Central"/>
</dbReference>
<dbReference type="GO" id="GO:0006281">
    <property type="term" value="P:DNA repair"/>
    <property type="evidence" value="ECO:0000318"/>
    <property type="project" value="GO_Central"/>
</dbReference>
<keyword evidence="3" id="KW-1133">Transmembrane helix</keyword>
<dbReference type="AlphaFoldDB" id="E9FZS0"/>
<dbReference type="PANTHER" id="PTHR22940">
    <property type="entry name" value="TIMEOUT/TIMELESS-2"/>
    <property type="match status" value="1"/>
</dbReference>
<evidence type="ECO:0000313" key="6">
    <source>
        <dbReference type="Proteomes" id="UP000000305"/>
    </source>
</evidence>
<evidence type="ECO:0000256" key="2">
    <source>
        <dbReference type="SAM" id="MobiDB-lite"/>
    </source>
</evidence>
<feature type="transmembrane region" description="Helical" evidence="3">
    <location>
        <begin position="745"/>
        <end position="765"/>
    </location>
</feature>
<reference evidence="5 6" key="1">
    <citation type="journal article" date="2011" name="Science">
        <title>The ecoresponsive genome of Daphnia pulex.</title>
        <authorList>
            <person name="Colbourne J.K."/>
            <person name="Pfrender M.E."/>
            <person name="Gilbert D."/>
            <person name="Thomas W.K."/>
            <person name="Tucker A."/>
            <person name="Oakley T.H."/>
            <person name="Tokishita S."/>
            <person name="Aerts A."/>
            <person name="Arnold G.J."/>
            <person name="Basu M.K."/>
            <person name="Bauer D.J."/>
            <person name="Caceres C.E."/>
            <person name="Carmel L."/>
            <person name="Casola C."/>
            <person name="Choi J.H."/>
            <person name="Detter J.C."/>
            <person name="Dong Q."/>
            <person name="Dusheyko S."/>
            <person name="Eads B.D."/>
            <person name="Frohlich T."/>
            <person name="Geiler-Samerotte K.A."/>
            <person name="Gerlach D."/>
            <person name="Hatcher P."/>
            <person name="Jogdeo S."/>
            <person name="Krijgsveld J."/>
            <person name="Kriventseva E.V."/>
            <person name="Kultz D."/>
            <person name="Laforsch C."/>
            <person name="Lindquist E."/>
            <person name="Lopez J."/>
            <person name="Manak J.R."/>
            <person name="Muller J."/>
            <person name="Pangilinan J."/>
            <person name="Patwardhan R.P."/>
            <person name="Pitluck S."/>
            <person name="Pritham E.J."/>
            <person name="Rechtsteiner A."/>
            <person name="Rho M."/>
            <person name="Rogozin I.B."/>
            <person name="Sakarya O."/>
            <person name="Salamov A."/>
            <person name="Schaack S."/>
            <person name="Shapiro H."/>
            <person name="Shiga Y."/>
            <person name="Skalitzky C."/>
            <person name="Smith Z."/>
            <person name="Souvorov A."/>
            <person name="Sung W."/>
            <person name="Tang Z."/>
            <person name="Tsuchiya D."/>
            <person name="Tu H."/>
            <person name="Vos H."/>
            <person name="Wang M."/>
            <person name="Wolf Y.I."/>
            <person name="Yamagata H."/>
            <person name="Yamada T."/>
            <person name="Ye Y."/>
            <person name="Shaw J.R."/>
            <person name="Andrews J."/>
            <person name="Crease T.J."/>
            <person name="Tang H."/>
            <person name="Lucas S.M."/>
            <person name="Robertson H.M."/>
            <person name="Bork P."/>
            <person name="Koonin E.V."/>
            <person name="Zdobnov E.M."/>
            <person name="Grigoriev I.V."/>
            <person name="Lynch M."/>
            <person name="Boore J.L."/>
        </authorList>
    </citation>
    <scope>NUCLEOTIDE SEQUENCE [LARGE SCALE GENOMIC DNA]</scope>
</reference>
<organism evidence="5 6">
    <name type="scientific">Daphnia pulex</name>
    <name type="common">Water flea</name>
    <dbReference type="NCBI Taxonomy" id="6669"/>
    <lineage>
        <taxon>Eukaryota</taxon>
        <taxon>Metazoa</taxon>
        <taxon>Ecdysozoa</taxon>
        <taxon>Arthropoda</taxon>
        <taxon>Crustacea</taxon>
        <taxon>Branchiopoda</taxon>
        <taxon>Diplostraca</taxon>
        <taxon>Cladocera</taxon>
        <taxon>Anomopoda</taxon>
        <taxon>Daphniidae</taxon>
        <taxon>Daphnia</taxon>
    </lineage>
</organism>
<dbReference type="PhylomeDB" id="E9FZS0"/>
<dbReference type="Proteomes" id="UP000000305">
    <property type="component" value="Unassembled WGS sequence"/>
</dbReference>
<feature type="region of interest" description="Disordered" evidence="2">
    <location>
        <begin position="1"/>
        <end position="90"/>
    </location>
</feature>
<feature type="transmembrane region" description="Helical" evidence="3">
    <location>
        <begin position="786"/>
        <end position="803"/>
    </location>
</feature>
<dbReference type="GO" id="GO:0031298">
    <property type="term" value="C:replication fork protection complex"/>
    <property type="evidence" value="ECO:0000318"/>
    <property type="project" value="GO_Central"/>
</dbReference>
<proteinExistence type="inferred from homology"/>
<feature type="domain" description="Timeless C-terminal" evidence="4">
    <location>
        <begin position="570"/>
        <end position="670"/>
    </location>
</feature>
<dbReference type="InterPro" id="IPR044998">
    <property type="entry name" value="Timeless"/>
</dbReference>
<dbReference type="InterPro" id="IPR007725">
    <property type="entry name" value="TIMELESS_C"/>
</dbReference>
<evidence type="ECO:0000313" key="5">
    <source>
        <dbReference type="EMBL" id="EFX87103.1"/>
    </source>
</evidence>
<evidence type="ECO:0000256" key="1">
    <source>
        <dbReference type="ARBA" id="ARBA00008174"/>
    </source>
</evidence>
<keyword evidence="3" id="KW-0472">Membrane</keyword>
<dbReference type="EMBL" id="GL732528">
    <property type="protein sequence ID" value="EFX87103.1"/>
    <property type="molecule type" value="Genomic_DNA"/>
</dbReference>
<dbReference type="FunCoup" id="E9FZS0">
    <property type="interactions" value="17"/>
</dbReference>
<dbReference type="Pfam" id="PF05029">
    <property type="entry name" value="TIMELESS_C"/>
    <property type="match status" value="1"/>
</dbReference>
<comment type="similarity">
    <text evidence="1">Belongs to the timeless family.</text>
</comment>
<dbReference type="eggNOG" id="KOG1974">
    <property type="taxonomic scope" value="Eukaryota"/>
</dbReference>
<protein>
    <recommendedName>
        <fullName evidence="4">Timeless C-terminal domain-containing protein</fullName>
    </recommendedName>
</protein>
<dbReference type="HOGENOM" id="CLU_332407_0_0_1"/>
<sequence length="861" mass="97978">MEIQIKSSIFTSDQSRRSSQESISSSVFHSDSFSPPNATPKITFSGEMDQQETATVGQSLSSGERNNSQTDKSRHSSSEQSTSSGFHSEDSGILKCNNLALKEHDGHKKKSFKRRCRDNSQKGWSNRTFLVDIPTEHPANHVPPTDESLESGSSLLPPVVVQSSADSGIKRNIKGDTKIKEIPEKEQSRKKFSECNVEMNQRFKLFQYQPTEKDIAQLVKEFTVDFLVNGYNTLVKQLHQQLLKQGETYLLWDKSHFFWLICYFLPIAAQLETSVEHLKDVLTIDLLCYLTWEAVCQTEELEIYTFQPTVDLKPCVRRLHLSVTAIREYVQTLERYFRLASGSNRNEPGLLTGSEDLITRLGGYVPAIRDLRQLFLLQLRQFDPVVQSRRYLLDVIATNHILLLALERSTAGQSSRGSFDISQHLTQFCSEMIVDRYGTALEDFQTNGPFVNDCILTILHHVAGDLGRADLLCRPVILRPFSKIWAAEFNMCDDWNDLIEFTINKSMRSFQKSSIKETLRSNPNEPLEIKVSASHLTETLSLKYSNEIPESADKNHLSCQVPDTNNQSLLIQLKDSGFQKQLEWIQSSLLSACAVRLGTYSGQEFRHPITCLSFQMNLSCPLVPWTEVEASALRSELFLNLLFRIGLIPPSPQPVLYPRIPREWYPDTLYSVALLFGPIDQKRIDFDLTRVKKIKLDLPNLPINELGDDTFSFRYSTHRSEFPFCDTCYSYNSVQMKPYQPYKRLLVLSASAIFILSTVSVQAAHYKFTNANRQMAKRKRKHAVDWVNGLAILNELVFSIGFLKTSGIFETLEIPDMRNALSDMNEAIGSHEPKPIIKNETAIAINNQEEKPCVDSFSPNQ</sequence>
<dbReference type="GO" id="GO:0009649">
    <property type="term" value="P:entrainment of circadian clock"/>
    <property type="evidence" value="ECO:0000318"/>
    <property type="project" value="GO_Central"/>
</dbReference>
<dbReference type="OrthoDB" id="6429365at2759"/>
<accession>E9FZS0</accession>
<name>E9FZS0_DAPPU</name>
<dbReference type="PANTHER" id="PTHR22940:SF5">
    <property type="entry name" value="PROTEIN TIMELESS"/>
    <property type="match status" value="1"/>
</dbReference>